<evidence type="ECO:0000259" key="2">
    <source>
        <dbReference type="PROSITE" id="PS50835"/>
    </source>
</evidence>
<dbReference type="GO" id="GO:0042289">
    <property type="term" value="F:MHC class II protein binding"/>
    <property type="evidence" value="ECO:0007669"/>
    <property type="project" value="TreeGrafter"/>
</dbReference>
<dbReference type="Gene3D" id="2.60.40.10">
    <property type="entry name" value="Immunoglobulins"/>
    <property type="match status" value="1"/>
</dbReference>
<dbReference type="GO" id="GO:0035723">
    <property type="term" value="P:interleukin-15-mediated signaling pathway"/>
    <property type="evidence" value="ECO:0007669"/>
    <property type="project" value="TreeGrafter"/>
</dbReference>
<gene>
    <name evidence="3" type="ORF">AALO_G00118510</name>
</gene>
<feature type="signal peptide" evidence="1">
    <location>
        <begin position="1"/>
        <end position="24"/>
    </location>
</feature>
<dbReference type="PANTHER" id="PTHR11422">
    <property type="entry name" value="T-CELL SURFACE GLYCOPROTEIN CD4"/>
    <property type="match status" value="1"/>
</dbReference>
<dbReference type="GO" id="GO:0042110">
    <property type="term" value="P:T cell activation"/>
    <property type="evidence" value="ECO:0007669"/>
    <property type="project" value="TreeGrafter"/>
</dbReference>
<dbReference type="SUPFAM" id="SSF48726">
    <property type="entry name" value="Immunoglobulin"/>
    <property type="match status" value="1"/>
</dbReference>
<dbReference type="InterPro" id="IPR003599">
    <property type="entry name" value="Ig_sub"/>
</dbReference>
<feature type="domain" description="Ig-like" evidence="2">
    <location>
        <begin position="7"/>
        <end position="127"/>
    </location>
</feature>
<dbReference type="InterPro" id="IPR013106">
    <property type="entry name" value="Ig_V-set"/>
</dbReference>
<protein>
    <recommendedName>
        <fullName evidence="2">Ig-like domain-containing protein</fullName>
    </recommendedName>
</protein>
<accession>A0AAV6GUM8</accession>
<dbReference type="GO" id="GO:0070374">
    <property type="term" value="P:positive regulation of ERK1 and ERK2 cascade"/>
    <property type="evidence" value="ECO:0007669"/>
    <property type="project" value="TreeGrafter"/>
</dbReference>
<dbReference type="InterPro" id="IPR013783">
    <property type="entry name" value="Ig-like_fold"/>
</dbReference>
<sequence>MAKLHNPTVGLLLTVLLLLQGSRGDSITVFSGAGGAATLSCENVISHYPDCSSTVWIYSRNTETTVRVVHLGKIRPDYTPRAERLRLLSDCSLHITDVTTEDAGVYTCRQYQSDGSQYGPDTPVYLSVLARMEIQYFFYLPLWLVDSKIYQPLNFFTSH</sequence>
<dbReference type="SMART" id="SM00409">
    <property type="entry name" value="IG"/>
    <property type="match status" value="1"/>
</dbReference>
<dbReference type="GO" id="GO:1990782">
    <property type="term" value="F:protein tyrosine kinase binding"/>
    <property type="evidence" value="ECO:0007669"/>
    <property type="project" value="TreeGrafter"/>
</dbReference>
<evidence type="ECO:0000313" key="4">
    <source>
        <dbReference type="Proteomes" id="UP000823561"/>
    </source>
</evidence>
<dbReference type="PROSITE" id="PS50835">
    <property type="entry name" value="IG_LIKE"/>
    <property type="match status" value="1"/>
</dbReference>
<dbReference type="InterPro" id="IPR036179">
    <property type="entry name" value="Ig-like_dom_sf"/>
</dbReference>
<dbReference type="Pfam" id="PF07686">
    <property type="entry name" value="V-set"/>
    <property type="match status" value="1"/>
</dbReference>
<reference evidence="3" key="1">
    <citation type="submission" date="2020-10" db="EMBL/GenBank/DDBJ databases">
        <title>Chromosome-scale genome assembly of the Allis shad, Alosa alosa.</title>
        <authorList>
            <person name="Margot Z."/>
            <person name="Christophe K."/>
            <person name="Cabau C."/>
            <person name="Louis A."/>
            <person name="Berthelot C."/>
            <person name="Parey E."/>
            <person name="Roest Crollius H."/>
            <person name="Montfort J."/>
            <person name="Robinson-Rechavi M."/>
            <person name="Bucao C."/>
            <person name="Bouchez O."/>
            <person name="Gislard M."/>
            <person name="Lluch J."/>
            <person name="Milhes M."/>
            <person name="Lampietro C."/>
            <person name="Lopez Roques C."/>
            <person name="Donnadieu C."/>
            <person name="Braasch I."/>
            <person name="Desvignes T."/>
            <person name="Postlethwait J."/>
            <person name="Bobe J."/>
            <person name="Guiguen Y."/>
        </authorList>
    </citation>
    <scope>NUCLEOTIDE SEQUENCE</scope>
    <source>
        <strain evidence="3">M-15738</strain>
        <tissue evidence="3">Blood</tissue>
    </source>
</reference>
<name>A0AAV6GUM8_9TELE</name>
<dbReference type="AlphaFoldDB" id="A0AAV6GUM8"/>
<keyword evidence="1" id="KW-0732">Signal</keyword>
<dbReference type="GO" id="GO:0009897">
    <property type="term" value="C:external side of plasma membrane"/>
    <property type="evidence" value="ECO:0007669"/>
    <property type="project" value="TreeGrafter"/>
</dbReference>
<dbReference type="PANTHER" id="PTHR11422:SF5">
    <property type="entry name" value="DIVERSE IMMUNOGLOBULIN DOMAIN-CONTAINING PROTEIN 1.1 ISOFORM X1-RELATED"/>
    <property type="match status" value="1"/>
</dbReference>
<dbReference type="Proteomes" id="UP000823561">
    <property type="component" value="Chromosome 8"/>
</dbReference>
<dbReference type="GO" id="GO:0045121">
    <property type="term" value="C:membrane raft"/>
    <property type="evidence" value="ECO:0007669"/>
    <property type="project" value="TreeGrafter"/>
</dbReference>
<evidence type="ECO:0000313" key="3">
    <source>
        <dbReference type="EMBL" id="KAG5277516.1"/>
    </source>
</evidence>
<dbReference type="InterPro" id="IPR007110">
    <property type="entry name" value="Ig-like_dom"/>
</dbReference>
<comment type="caution">
    <text evidence="3">The sequence shown here is derived from an EMBL/GenBank/DDBJ whole genome shotgun (WGS) entry which is preliminary data.</text>
</comment>
<evidence type="ECO:0000256" key="1">
    <source>
        <dbReference type="SAM" id="SignalP"/>
    </source>
</evidence>
<proteinExistence type="predicted"/>
<feature type="chain" id="PRO_5043786872" description="Ig-like domain-containing protein" evidence="1">
    <location>
        <begin position="25"/>
        <end position="159"/>
    </location>
</feature>
<organism evidence="3 4">
    <name type="scientific">Alosa alosa</name>
    <name type="common">allis shad</name>
    <dbReference type="NCBI Taxonomy" id="278164"/>
    <lineage>
        <taxon>Eukaryota</taxon>
        <taxon>Metazoa</taxon>
        <taxon>Chordata</taxon>
        <taxon>Craniata</taxon>
        <taxon>Vertebrata</taxon>
        <taxon>Euteleostomi</taxon>
        <taxon>Actinopterygii</taxon>
        <taxon>Neopterygii</taxon>
        <taxon>Teleostei</taxon>
        <taxon>Clupei</taxon>
        <taxon>Clupeiformes</taxon>
        <taxon>Clupeoidei</taxon>
        <taxon>Clupeidae</taxon>
        <taxon>Alosa</taxon>
    </lineage>
</organism>
<keyword evidence="4" id="KW-1185">Reference proteome</keyword>
<dbReference type="EMBL" id="JADWDJ010000008">
    <property type="protein sequence ID" value="KAG5277516.1"/>
    <property type="molecule type" value="Genomic_DNA"/>
</dbReference>